<keyword evidence="1" id="KW-0418">Kinase</keyword>
<organism evidence="1 2">
    <name type="scientific">Dysgonomonas capnocytophagoides</name>
    <dbReference type="NCBI Taxonomy" id="45254"/>
    <lineage>
        <taxon>Bacteria</taxon>
        <taxon>Pseudomonadati</taxon>
        <taxon>Bacteroidota</taxon>
        <taxon>Bacteroidia</taxon>
        <taxon>Bacteroidales</taxon>
        <taxon>Dysgonomonadaceae</taxon>
        <taxon>Dysgonomonas</taxon>
    </lineage>
</organism>
<dbReference type="EMBL" id="SOML01000001">
    <property type="protein sequence ID" value="TFD98975.1"/>
    <property type="molecule type" value="Genomic_DNA"/>
</dbReference>
<name>A0A4Y8L8M4_9BACT</name>
<dbReference type="GO" id="GO:0016301">
    <property type="term" value="F:kinase activity"/>
    <property type="evidence" value="ECO:0007669"/>
    <property type="project" value="UniProtKB-KW"/>
</dbReference>
<dbReference type="SUPFAM" id="SSF109604">
    <property type="entry name" value="HD-domain/PDEase-like"/>
    <property type="match status" value="1"/>
</dbReference>
<evidence type="ECO:0000313" key="1">
    <source>
        <dbReference type="EMBL" id="TFD98975.1"/>
    </source>
</evidence>
<dbReference type="Gene3D" id="1.10.3210.10">
    <property type="entry name" value="Hypothetical protein af1432"/>
    <property type="match status" value="1"/>
</dbReference>
<accession>A0A4Y8L8M4</accession>
<keyword evidence="2" id="KW-1185">Reference proteome</keyword>
<dbReference type="AlphaFoldDB" id="A0A4Y8L8M4"/>
<gene>
    <name evidence="1" type="ORF">E2605_02490</name>
</gene>
<comment type="caution">
    <text evidence="1">The sequence shown here is derived from an EMBL/GenBank/DDBJ whole genome shotgun (WGS) entry which is preliminary data.</text>
</comment>
<dbReference type="STRING" id="1121485.GCA_000426485_00174"/>
<protein>
    <submittedName>
        <fullName evidence="1">GTP pyrophosphokinase</fullName>
    </submittedName>
</protein>
<dbReference type="OrthoDB" id="9802385at2"/>
<proteinExistence type="predicted"/>
<evidence type="ECO:0000313" key="2">
    <source>
        <dbReference type="Proteomes" id="UP000297861"/>
    </source>
</evidence>
<dbReference type="Proteomes" id="UP000297861">
    <property type="component" value="Unassembled WGS sequence"/>
</dbReference>
<reference evidence="1 2" key="1">
    <citation type="submission" date="2019-03" db="EMBL/GenBank/DDBJ databases">
        <title>San Antonio Military Medical Center submission to MRSN (WRAIR), pending publication.</title>
        <authorList>
            <person name="Blyth D.M."/>
            <person name="Mccarthy S.L."/>
            <person name="Schall S.E."/>
            <person name="Stam J.A."/>
            <person name="Ong A.C."/>
            <person name="Mcgann P.T."/>
        </authorList>
    </citation>
    <scope>NUCLEOTIDE SEQUENCE [LARGE SCALE GENOMIC DNA]</scope>
    <source>
        <strain evidence="1 2">MRSN571793</strain>
    </source>
</reference>
<keyword evidence="1" id="KW-0808">Transferase</keyword>
<dbReference type="RefSeq" id="WP_026627500.1">
    <property type="nucleotide sequence ID" value="NZ_AP028867.1"/>
</dbReference>
<sequence>MTNLTTLEKALQIAVNAHLGQKDKAGKPYIFHPLRVMNQVATTDEKIVAILHDVLEDTDLTSQDLLKEGIPAYLVDAIVSLSKDEKETYEEFIRRVSWNQIAVAVKIADIKDNLDVSRLSVIVEEDINRLKRYLKALEFLGKDKK</sequence>